<dbReference type="PIRSF" id="PIRSF000110">
    <property type="entry name" value="G6PD"/>
    <property type="match status" value="1"/>
</dbReference>
<organism evidence="9 10">
    <name type="scientific">Zymobacter palmae</name>
    <dbReference type="NCBI Taxonomy" id="33074"/>
    <lineage>
        <taxon>Bacteria</taxon>
        <taxon>Pseudomonadati</taxon>
        <taxon>Pseudomonadota</taxon>
        <taxon>Gammaproteobacteria</taxon>
        <taxon>Oceanospirillales</taxon>
        <taxon>Halomonadaceae</taxon>
        <taxon>Zymobacter group</taxon>
        <taxon>Zymobacter</taxon>
    </lineage>
</organism>
<keyword evidence="4 6" id="KW-0560">Oxidoreductase</keyword>
<dbReference type="PANTHER" id="PTHR23429">
    <property type="entry name" value="GLUCOSE-6-PHOSPHATE 1-DEHYDROGENASE G6PD"/>
    <property type="match status" value="1"/>
</dbReference>
<evidence type="ECO:0000256" key="3">
    <source>
        <dbReference type="ARBA" id="ARBA00022857"/>
    </source>
</evidence>
<dbReference type="Pfam" id="PF00479">
    <property type="entry name" value="G6PD_N"/>
    <property type="match status" value="1"/>
</dbReference>
<dbReference type="GO" id="GO:0005829">
    <property type="term" value="C:cytosol"/>
    <property type="evidence" value="ECO:0007669"/>
    <property type="project" value="TreeGrafter"/>
</dbReference>
<dbReference type="Gene3D" id="3.40.50.720">
    <property type="entry name" value="NAD(P)-binding Rossmann-like Domain"/>
    <property type="match status" value="1"/>
</dbReference>
<evidence type="ECO:0000256" key="2">
    <source>
        <dbReference type="ARBA" id="ARBA00022526"/>
    </source>
</evidence>
<feature type="binding site" evidence="6">
    <location>
        <position position="177"/>
    </location>
    <ligand>
        <name>substrate</name>
    </ligand>
</feature>
<dbReference type="InterPro" id="IPR001282">
    <property type="entry name" value="G6P_DH"/>
</dbReference>
<dbReference type="GO" id="GO:0050661">
    <property type="term" value="F:NADP binding"/>
    <property type="evidence" value="ECO:0007669"/>
    <property type="project" value="UniProtKB-UniRule"/>
</dbReference>
<dbReference type="RefSeq" id="WP_027705575.1">
    <property type="nucleotide sequence ID" value="NZ_AP018933.1"/>
</dbReference>
<comment type="pathway">
    <text evidence="1 6">Carbohydrate degradation; pentose phosphate pathway; D-ribulose 5-phosphate from D-glucose 6-phosphate (oxidative stage): step 1/3.</text>
</comment>
<feature type="binding site" evidence="6">
    <location>
        <position position="215"/>
    </location>
    <ligand>
        <name>substrate</name>
    </ligand>
</feature>
<comment type="caution">
    <text evidence="6">Lacks conserved residue(s) required for the propagation of feature annotation.</text>
</comment>
<dbReference type="Gene3D" id="3.30.360.10">
    <property type="entry name" value="Dihydrodipicolinate Reductase, domain 2"/>
    <property type="match status" value="1"/>
</dbReference>
<dbReference type="GO" id="GO:0009051">
    <property type="term" value="P:pentose-phosphate shunt, oxidative branch"/>
    <property type="evidence" value="ECO:0007669"/>
    <property type="project" value="TreeGrafter"/>
</dbReference>
<dbReference type="STRING" id="1123510.GCA_000620025_02586"/>
<feature type="domain" description="Glucose-6-phosphate dehydrogenase C-terminal" evidence="8">
    <location>
        <begin position="188"/>
        <end position="485"/>
    </location>
</feature>
<feature type="binding site" evidence="6">
    <location>
        <position position="49"/>
    </location>
    <ligand>
        <name>NADP(+)</name>
        <dbReference type="ChEBI" id="CHEBI:58349"/>
    </ligand>
</feature>
<comment type="function">
    <text evidence="6">Catalyzes the oxidation of glucose 6-phosphate to 6-phosphogluconolactone.</text>
</comment>
<dbReference type="InterPro" id="IPR036291">
    <property type="entry name" value="NAD(P)-bd_dom_sf"/>
</dbReference>
<proteinExistence type="inferred from homology"/>
<dbReference type="HAMAP" id="MF_00966">
    <property type="entry name" value="G6PD"/>
    <property type="match status" value="1"/>
</dbReference>
<comment type="similarity">
    <text evidence="6">Belongs to the glucose-6-phosphate dehydrogenase family.</text>
</comment>
<feature type="binding site" evidence="6">
    <location>
        <position position="339"/>
    </location>
    <ligand>
        <name>substrate</name>
    </ligand>
</feature>
<feature type="binding site" evidence="6">
    <location>
        <position position="181"/>
    </location>
    <ligand>
        <name>substrate</name>
    </ligand>
</feature>
<dbReference type="NCBIfam" id="TIGR00871">
    <property type="entry name" value="zwf"/>
    <property type="match status" value="1"/>
</dbReference>
<dbReference type="SUPFAM" id="SSF55347">
    <property type="entry name" value="Glyceraldehyde-3-phosphate dehydrogenase-like, C-terminal domain"/>
    <property type="match status" value="1"/>
</dbReference>
<dbReference type="SUPFAM" id="SSF51735">
    <property type="entry name" value="NAD(P)-binding Rossmann-fold domains"/>
    <property type="match status" value="1"/>
</dbReference>
<dbReference type="FunFam" id="3.30.360.10:FF:000011">
    <property type="entry name" value="Glucose-6-phosphate 1-dehydrogenase"/>
    <property type="match status" value="1"/>
</dbReference>
<comment type="catalytic activity">
    <reaction evidence="6">
        <text>D-glucose 6-phosphate + NADP(+) = 6-phospho-D-glucono-1,5-lactone + NADPH + H(+)</text>
        <dbReference type="Rhea" id="RHEA:15841"/>
        <dbReference type="ChEBI" id="CHEBI:15378"/>
        <dbReference type="ChEBI" id="CHEBI:57783"/>
        <dbReference type="ChEBI" id="CHEBI:57955"/>
        <dbReference type="ChEBI" id="CHEBI:58349"/>
        <dbReference type="ChEBI" id="CHEBI:61548"/>
        <dbReference type="EC" id="1.1.1.49"/>
    </reaction>
</comment>
<dbReference type="PRINTS" id="PR00079">
    <property type="entry name" value="G6PDHDRGNASE"/>
</dbReference>
<dbReference type="OrthoDB" id="9802739at2"/>
<evidence type="ECO:0000313" key="9">
    <source>
        <dbReference type="EMBL" id="BBG31138.1"/>
    </source>
</evidence>
<sequence length="488" mass="54650">MAVEQTPAVDIALFGALGDLALRKLFPALYHLDREGLLNEGTRIAGLARHEMSAEEFRNTVAAALEKRVKADEREESVIKRFLARIDSIRLDFMNVESYAQIVEWRKGRTVPLVVYMSVPASLFGTISQHLQTAGCLDDTSRIVVEKPIGYDLKTSIELNDSIGSVFDETGIYRIDHYLGKDTVQNLLALRFANPIFGNQWNRDNISYVEITVAETVGIEGRWGYFDGAGQLRDMLQNHVMQVLCMTAMEPPASLDADSIRAEKVKVLKALRPITGDALRTNVIRGQYAAGQIDGQAVPGYLEEEGANTASSTETFVAIKAEIDNWRWKGVPFYLRSGKRMPRKETQIVIHFRQQEHNIFPGAAAGNKLVIRLQPDEGLTLEVQAKDGGLNAGENLVTGEMKLDFKTAFPQARIPDAYERLILEVMRGRQYLFVRRDEVEASWTWIDTLQDGFAEQGLKPEAYAAGSWGPKSANEMVTRDGNAWKEFF</sequence>
<evidence type="ECO:0000256" key="6">
    <source>
        <dbReference type="HAMAP-Rule" id="MF_00966"/>
    </source>
</evidence>
<dbReference type="GO" id="GO:0006006">
    <property type="term" value="P:glucose metabolic process"/>
    <property type="evidence" value="ECO:0007669"/>
    <property type="project" value="UniProtKB-KW"/>
</dbReference>
<dbReference type="InterPro" id="IPR022674">
    <property type="entry name" value="G6P_DH_NAD-bd"/>
</dbReference>
<keyword evidence="10" id="KW-1185">Reference proteome</keyword>
<feature type="binding site" evidence="6">
    <location>
        <begin position="92"/>
        <end position="93"/>
    </location>
    <ligand>
        <name>NADP(+)</name>
        <dbReference type="ChEBI" id="CHEBI:58349"/>
    </ligand>
</feature>
<keyword evidence="2 6" id="KW-0313">Glucose metabolism</keyword>
<keyword evidence="3 6" id="KW-0521">NADP</keyword>
<feature type="active site" description="Proton acceptor" evidence="6">
    <location>
        <position position="239"/>
    </location>
</feature>
<dbReference type="Pfam" id="PF02781">
    <property type="entry name" value="G6PD_C"/>
    <property type="match status" value="1"/>
</dbReference>
<evidence type="ECO:0000256" key="1">
    <source>
        <dbReference type="ARBA" id="ARBA00004937"/>
    </source>
</evidence>
<dbReference type="AlphaFoldDB" id="A0A348HHN6"/>
<dbReference type="UniPathway" id="UPA00115">
    <property type="reaction ID" value="UER00408"/>
</dbReference>
<gene>
    <name evidence="6" type="primary">zwf</name>
    <name evidence="9" type="ORF">ZBT109_2407</name>
</gene>
<evidence type="ECO:0000259" key="8">
    <source>
        <dbReference type="Pfam" id="PF02781"/>
    </source>
</evidence>
<dbReference type="KEGG" id="zpl:ZBT109_2407"/>
<dbReference type="GO" id="GO:0004345">
    <property type="term" value="F:glucose-6-phosphate dehydrogenase activity"/>
    <property type="evidence" value="ECO:0007669"/>
    <property type="project" value="UniProtKB-UniRule"/>
</dbReference>
<feature type="binding site" evidence="6">
    <location>
        <position position="344"/>
    </location>
    <ligand>
        <name>substrate</name>
    </ligand>
</feature>
<dbReference type="Proteomes" id="UP000267342">
    <property type="component" value="Chromosome"/>
</dbReference>
<feature type="binding site" evidence="6">
    <location>
        <position position="234"/>
    </location>
    <ligand>
        <name>substrate</name>
    </ligand>
</feature>
<dbReference type="PANTHER" id="PTHR23429:SF0">
    <property type="entry name" value="GLUCOSE-6-PHOSPHATE 1-DEHYDROGENASE"/>
    <property type="match status" value="1"/>
</dbReference>
<reference evidence="9 10" key="1">
    <citation type="submission" date="2018-09" db="EMBL/GenBank/DDBJ databases">
        <title>Zymobacter palmae IAM14233 (=T109) whole genome analysis.</title>
        <authorList>
            <person name="Yanase H."/>
        </authorList>
    </citation>
    <scope>NUCLEOTIDE SEQUENCE [LARGE SCALE GENOMIC DNA]</scope>
    <source>
        <strain evidence="9 10">IAM14233</strain>
    </source>
</reference>
<keyword evidence="5 6" id="KW-0119">Carbohydrate metabolism</keyword>
<evidence type="ECO:0000256" key="5">
    <source>
        <dbReference type="ARBA" id="ARBA00023277"/>
    </source>
</evidence>
<evidence type="ECO:0000259" key="7">
    <source>
        <dbReference type="Pfam" id="PF00479"/>
    </source>
</evidence>
<protein>
    <recommendedName>
        <fullName evidence="6">Glucose-6-phosphate 1-dehydrogenase</fullName>
        <shortName evidence="6">G6PD</shortName>
        <ecNumber evidence="6">1.1.1.49</ecNumber>
    </recommendedName>
</protein>
<feature type="binding site" evidence="6">
    <location>
        <position position="147"/>
    </location>
    <ligand>
        <name>NADP(+)</name>
        <dbReference type="ChEBI" id="CHEBI:58349"/>
    </ligand>
</feature>
<evidence type="ECO:0000313" key="10">
    <source>
        <dbReference type="Proteomes" id="UP000267342"/>
    </source>
</evidence>
<dbReference type="InterPro" id="IPR022675">
    <property type="entry name" value="G6P_DH_C"/>
</dbReference>
<accession>A0A348HHN6</accession>
<name>A0A348HHN6_9GAMM</name>
<feature type="domain" description="Glucose-6-phosphate dehydrogenase NAD-binding" evidence="7">
    <location>
        <begin position="13"/>
        <end position="186"/>
    </location>
</feature>
<dbReference type="EMBL" id="AP018933">
    <property type="protein sequence ID" value="BBG31138.1"/>
    <property type="molecule type" value="Genomic_DNA"/>
</dbReference>
<evidence type="ECO:0000256" key="4">
    <source>
        <dbReference type="ARBA" id="ARBA00023002"/>
    </source>
</evidence>
<dbReference type="EC" id="1.1.1.49" evidence="6"/>